<feature type="domain" description="DNA methylase N-4/N-6" evidence="5">
    <location>
        <begin position="3"/>
        <end position="44"/>
    </location>
</feature>
<reference evidence="6" key="1">
    <citation type="submission" date="2007-09" db="EMBL/GenBank/DDBJ databases">
        <title>Complete Genome Sequence of Rickettsia akari.</title>
        <authorList>
            <person name="Madan A."/>
            <person name="Fahey J."/>
            <person name="Helton E."/>
            <person name="Ketteman M."/>
            <person name="Madan A."/>
            <person name="Rodrigues S."/>
            <person name="Sanchez A."/>
            <person name="Whiting M."/>
            <person name="Dasch G."/>
            <person name="Eremeeva M."/>
        </authorList>
    </citation>
    <scope>NUCLEOTIDE SEQUENCE</scope>
    <source>
        <strain evidence="6">Hartford</strain>
    </source>
</reference>
<keyword evidence="2" id="KW-0489">Methyltransferase</keyword>
<dbReference type="Gene3D" id="3.40.50.150">
    <property type="entry name" value="Vaccinia Virus protein VP39"/>
    <property type="match status" value="1"/>
</dbReference>
<evidence type="ECO:0000313" key="7">
    <source>
        <dbReference type="Proteomes" id="UP000006830"/>
    </source>
</evidence>
<evidence type="ECO:0000256" key="2">
    <source>
        <dbReference type="ARBA" id="ARBA00022603"/>
    </source>
</evidence>
<protein>
    <recommendedName>
        <fullName evidence="1">site-specific DNA-methyltransferase (adenine-specific)</fullName>
        <ecNumber evidence="1">2.1.1.72</ecNumber>
    </recommendedName>
</protein>
<organism evidence="6 7">
    <name type="scientific">Rickettsia akari (strain Hartford)</name>
    <dbReference type="NCBI Taxonomy" id="293614"/>
    <lineage>
        <taxon>Bacteria</taxon>
        <taxon>Pseudomonadati</taxon>
        <taxon>Pseudomonadota</taxon>
        <taxon>Alphaproteobacteria</taxon>
        <taxon>Rickettsiales</taxon>
        <taxon>Rickettsiaceae</taxon>
        <taxon>Rickettsieae</taxon>
        <taxon>Rickettsia</taxon>
        <taxon>spotted fever group</taxon>
    </lineage>
</organism>
<dbReference type="GO" id="GO:0008170">
    <property type="term" value="F:N-methyltransferase activity"/>
    <property type="evidence" value="ECO:0007669"/>
    <property type="project" value="InterPro"/>
</dbReference>
<evidence type="ECO:0000256" key="3">
    <source>
        <dbReference type="ARBA" id="ARBA00022679"/>
    </source>
</evidence>
<dbReference type="EC" id="2.1.1.72" evidence="1"/>
<proteinExistence type="predicted"/>
<keyword evidence="7" id="KW-1185">Reference proteome</keyword>
<dbReference type="eggNOG" id="COG0863">
    <property type="taxonomic scope" value="Bacteria"/>
</dbReference>
<dbReference type="HOGENOM" id="CLU_3221362_0_0_5"/>
<dbReference type="KEGG" id="rak:A1C_05760"/>
<dbReference type="GO" id="GO:0003677">
    <property type="term" value="F:DNA binding"/>
    <property type="evidence" value="ECO:0007669"/>
    <property type="project" value="InterPro"/>
</dbReference>
<gene>
    <name evidence="6" type="ordered locus">A1C_05760</name>
</gene>
<dbReference type="STRING" id="293614.A1C_05760"/>
<dbReference type="EMBL" id="CP000847">
    <property type="protein sequence ID" value="ABV75387.1"/>
    <property type="molecule type" value="Genomic_DNA"/>
</dbReference>
<evidence type="ECO:0000313" key="6">
    <source>
        <dbReference type="EMBL" id="ABV75387.1"/>
    </source>
</evidence>
<dbReference type="REBASE" id="16333">
    <property type="entry name" value="M.RakHORF5755P"/>
</dbReference>
<name>A8GPR2_RICAH</name>
<dbReference type="AlphaFoldDB" id="A8GPR2"/>
<evidence type="ECO:0000256" key="4">
    <source>
        <dbReference type="ARBA" id="ARBA00047942"/>
    </source>
</evidence>
<dbReference type="InterPro" id="IPR002941">
    <property type="entry name" value="DNA_methylase_N4/N6"/>
</dbReference>
<comment type="catalytic activity">
    <reaction evidence="4">
        <text>a 2'-deoxyadenosine in DNA + S-adenosyl-L-methionine = an N(6)-methyl-2'-deoxyadenosine in DNA + S-adenosyl-L-homocysteine + H(+)</text>
        <dbReference type="Rhea" id="RHEA:15197"/>
        <dbReference type="Rhea" id="RHEA-COMP:12418"/>
        <dbReference type="Rhea" id="RHEA-COMP:12419"/>
        <dbReference type="ChEBI" id="CHEBI:15378"/>
        <dbReference type="ChEBI" id="CHEBI:57856"/>
        <dbReference type="ChEBI" id="CHEBI:59789"/>
        <dbReference type="ChEBI" id="CHEBI:90615"/>
        <dbReference type="ChEBI" id="CHEBI:90616"/>
        <dbReference type="EC" id="2.1.1.72"/>
    </reaction>
</comment>
<sequence length="44" mass="4789">MNNDHPRPFPNALIKRIISSTNAKIVLDPFIGSVTTAIAAQKLN</sequence>
<keyword evidence="3" id="KW-0808">Transferase</keyword>
<dbReference type="InterPro" id="IPR029063">
    <property type="entry name" value="SAM-dependent_MTases_sf"/>
</dbReference>
<accession>A8GPR2</accession>
<dbReference type="SUPFAM" id="SSF53335">
    <property type="entry name" value="S-adenosyl-L-methionine-dependent methyltransferases"/>
    <property type="match status" value="1"/>
</dbReference>
<dbReference type="GO" id="GO:0032259">
    <property type="term" value="P:methylation"/>
    <property type="evidence" value="ECO:0007669"/>
    <property type="project" value="UniProtKB-KW"/>
</dbReference>
<evidence type="ECO:0000259" key="5">
    <source>
        <dbReference type="Pfam" id="PF01555"/>
    </source>
</evidence>
<evidence type="ECO:0000256" key="1">
    <source>
        <dbReference type="ARBA" id="ARBA00011900"/>
    </source>
</evidence>
<dbReference type="Pfam" id="PF01555">
    <property type="entry name" value="N6_N4_Mtase"/>
    <property type="match status" value="1"/>
</dbReference>
<dbReference type="GO" id="GO:0009007">
    <property type="term" value="F:site-specific DNA-methyltransferase (adenine-specific) activity"/>
    <property type="evidence" value="ECO:0007669"/>
    <property type="project" value="UniProtKB-EC"/>
</dbReference>
<dbReference type="RefSeq" id="WP_012150016.1">
    <property type="nucleotide sequence ID" value="NC_009881.1"/>
</dbReference>
<dbReference type="Proteomes" id="UP000006830">
    <property type="component" value="Chromosome"/>
</dbReference>